<name>A0ABW5A9M3_9RHOB</name>
<dbReference type="Pfam" id="PF08896">
    <property type="entry name" value="DUF1842"/>
    <property type="match status" value="1"/>
</dbReference>
<dbReference type="RefSeq" id="WP_377391036.1">
    <property type="nucleotide sequence ID" value="NZ_JBHUIX010000013.1"/>
</dbReference>
<reference evidence="3" key="1">
    <citation type="journal article" date="2019" name="Int. J. Syst. Evol. Microbiol.">
        <title>The Global Catalogue of Microorganisms (GCM) 10K type strain sequencing project: providing services to taxonomists for standard genome sequencing and annotation.</title>
        <authorList>
            <consortium name="The Broad Institute Genomics Platform"/>
            <consortium name="The Broad Institute Genome Sequencing Center for Infectious Disease"/>
            <person name="Wu L."/>
            <person name="Ma J."/>
        </authorList>
    </citation>
    <scope>NUCLEOTIDE SEQUENCE [LARGE SCALE GENOMIC DNA]</scope>
    <source>
        <strain evidence="3">CCUG 55131</strain>
    </source>
</reference>
<comment type="caution">
    <text evidence="2">The sequence shown here is derived from an EMBL/GenBank/DDBJ whole genome shotgun (WGS) entry which is preliminary data.</text>
</comment>
<sequence length="132" mass="13977">MSQDLQVVKLQFETGRVGAGSMLLQLAVNSELQTIDGTATGTILEGTQHPKKFSGRVNGVTHATGLGTHVRAGSLQGQVIVATEGGGASAYLAPFSAQFSVDANWNGTGEFRIADQMYDCQVTRMRTLEMAD</sequence>
<proteinExistence type="predicted"/>
<gene>
    <name evidence="2" type="ORF">ACFSM0_13005</name>
</gene>
<dbReference type="InterPro" id="IPR014992">
    <property type="entry name" value="DUF1842"/>
</dbReference>
<protein>
    <submittedName>
        <fullName evidence="2">DUF1842 domain-containing protein</fullName>
    </submittedName>
</protein>
<feature type="domain" description="DUF1842" evidence="1">
    <location>
        <begin position="7"/>
        <end position="114"/>
    </location>
</feature>
<evidence type="ECO:0000313" key="3">
    <source>
        <dbReference type="Proteomes" id="UP001597413"/>
    </source>
</evidence>
<accession>A0ABW5A9M3</accession>
<evidence type="ECO:0000313" key="2">
    <source>
        <dbReference type="EMBL" id="MFD2175007.1"/>
    </source>
</evidence>
<dbReference type="EMBL" id="JBHUIX010000013">
    <property type="protein sequence ID" value="MFD2175007.1"/>
    <property type="molecule type" value="Genomic_DNA"/>
</dbReference>
<evidence type="ECO:0000259" key="1">
    <source>
        <dbReference type="Pfam" id="PF08896"/>
    </source>
</evidence>
<keyword evidence="3" id="KW-1185">Reference proteome</keyword>
<organism evidence="2 3">
    <name type="scientific">Rhodobacter lacus</name>
    <dbReference type="NCBI Taxonomy" id="1641972"/>
    <lineage>
        <taxon>Bacteria</taxon>
        <taxon>Pseudomonadati</taxon>
        <taxon>Pseudomonadota</taxon>
        <taxon>Alphaproteobacteria</taxon>
        <taxon>Rhodobacterales</taxon>
        <taxon>Rhodobacter group</taxon>
        <taxon>Rhodobacter</taxon>
    </lineage>
</organism>
<dbReference type="Proteomes" id="UP001597413">
    <property type="component" value="Unassembled WGS sequence"/>
</dbReference>